<reference evidence="3" key="1">
    <citation type="submission" date="2023-07" db="EMBL/GenBank/DDBJ databases">
        <title>draft genome sequence of fig (Ficus carica).</title>
        <authorList>
            <person name="Takahashi T."/>
            <person name="Nishimura K."/>
        </authorList>
    </citation>
    <scope>NUCLEOTIDE SEQUENCE</scope>
</reference>
<dbReference type="InterPro" id="IPR035979">
    <property type="entry name" value="RBD_domain_sf"/>
</dbReference>
<dbReference type="AlphaFoldDB" id="A0AA88A6U8"/>
<comment type="caution">
    <text evidence="3">The sequence shown here is derived from an EMBL/GenBank/DDBJ whole genome shotgun (WGS) entry which is preliminary data.</text>
</comment>
<feature type="compositionally biased region" description="Polar residues" evidence="1">
    <location>
        <begin position="134"/>
        <end position="155"/>
    </location>
</feature>
<dbReference type="CDD" id="cd00590">
    <property type="entry name" value="RRM_SF"/>
    <property type="match status" value="1"/>
</dbReference>
<keyword evidence="4" id="KW-1185">Reference proteome</keyword>
<feature type="compositionally biased region" description="Basic and acidic residues" evidence="1">
    <location>
        <begin position="124"/>
        <end position="133"/>
    </location>
</feature>
<feature type="domain" description="RRM" evidence="2">
    <location>
        <begin position="10"/>
        <end position="50"/>
    </location>
</feature>
<evidence type="ECO:0000313" key="4">
    <source>
        <dbReference type="Proteomes" id="UP001187192"/>
    </source>
</evidence>
<evidence type="ECO:0000259" key="2">
    <source>
        <dbReference type="Pfam" id="PF00076"/>
    </source>
</evidence>
<dbReference type="InterPro" id="IPR012677">
    <property type="entry name" value="Nucleotide-bd_a/b_plait_sf"/>
</dbReference>
<gene>
    <name evidence="3" type="ORF">TIFTF001_019605</name>
</gene>
<dbReference type="Pfam" id="PF00076">
    <property type="entry name" value="RRM_1"/>
    <property type="match status" value="1"/>
</dbReference>
<evidence type="ECO:0000256" key="1">
    <source>
        <dbReference type="SAM" id="MobiDB-lite"/>
    </source>
</evidence>
<dbReference type="InterPro" id="IPR000504">
    <property type="entry name" value="RRM_dom"/>
</dbReference>
<dbReference type="SUPFAM" id="SSF54928">
    <property type="entry name" value="RNA-binding domain, RBD"/>
    <property type="match status" value="1"/>
</dbReference>
<accession>A0AA88A6U8</accession>
<name>A0AA88A6U8_FICCA</name>
<organism evidence="3 4">
    <name type="scientific">Ficus carica</name>
    <name type="common">Common fig</name>
    <dbReference type="NCBI Taxonomy" id="3494"/>
    <lineage>
        <taxon>Eukaryota</taxon>
        <taxon>Viridiplantae</taxon>
        <taxon>Streptophyta</taxon>
        <taxon>Embryophyta</taxon>
        <taxon>Tracheophyta</taxon>
        <taxon>Spermatophyta</taxon>
        <taxon>Magnoliopsida</taxon>
        <taxon>eudicotyledons</taxon>
        <taxon>Gunneridae</taxon>
        <taxon>Pentapetalae</taxon>
        <taxon>rosids</taxon>
        <taxon>fabids</taxon>
        <taxon>Rosales</taxon>
        <taxon>Moraceae</taxon>
        <taxon>Ficeae</taxon>
        <taxon>Ficus</taxon>
    </lineage>
</organism>
<sequence>MISLVMAMETKIINDRATRGKCYGFVTFTNPRSAIDAMEEMNGRVYRDRTRDYDQERERRHEHVYNHDQARNGLFDRDQDQDRGLGVADLEHSRIRNPSWEREHVLDPDGDREMDRTNGHHDKLVEMDRDQNSRKWNGSNNTNQHGREYISNSNDQHGRDYPSNSNDDSDDQAEEQVQESMHRLDELKKEKLEEALINAKKTSAYRKTQLAKLHRSFQQVQEYNERRKSCEKELQSLVDAAMLEEDINNDALWDGILANGNA</sequence>
<protein>
    <recommendedName>
        <fullName evidence="2">RRM domain-containing protein</fullName>
    </recommendedName>
</protein>
<dbReference type="GO" id="GO:0003723">
    <property type="term" value="F:RNA binding"/>
    <property type="evidence" value="ECO:0007669"/>
    <property type="project" value="InterPro"/>
</dbReference>
<dbReference type="EMBL" id="BTGU01000034">
    <property type="protein sequence ID" value="GMN50444.1"/>
    <property type="molecule type" value="Genomic_DNA"/>
</dbReference>
<feature type="region of interest" description="Disordered" evidence="1">
    <location>
        <begin position="99"/>
        <end position="118"/>
    </location>
</feature>
<evidence type="ECO:0000313" key="3">
    <source>
        <dbReference type="EMBL" id="GMN50444.1"/>
    </source>
</evidence>
<dbReference type="Gene3D" id="3.30.70.330">
    <property type="match status" value="1"/>
</dbReference>
<feature type="region of interest" description="Disordered" evidence="1">
    <location>
        <begin position="124"/>
        <end position="181"/>
    </location>
</feature>
<dbReference type="Proteomes" id="UP001187192">
    <property type="component" value="Unassembled WGS sequence"/>
</dbReference>
<feature type="compositionally biased region" description="Acidic residues" evidence="1">
    <location>
        <begin position="167"/>
        <end position="177"/>
    </location>
</feature>
<proteinExistence type="predicted"/>